<evidence type="ECO:0000256" key="6">
    <source>
        <dbReference type="RuleBase" id="RU362067"/>
    </source>
</evidence>
<comment type="similarity">
    <text evidence="2 6">Belongs to the flavin monoamine oxidase family.</text>
</comment>
<protein>
    <recommendedName>
        <fullName evidence="6">Amine oxidase</fullName>
        <ecNumber evidence="6">1.4.3.-</ecNumber>
    </recommendedName>
</protein>
<keyword evidence="3 6" id="KW-0560">Oxidoreductase</keyword>
<dbReference type="PANTHER" id="PTHR43563">
    <property type="entry name" value="AMINE OXIDASE"/>
    <property type="match status" value="1"/>
</dbReference>
<comment type="catalytic activity">
    <reaction evidence="4">
        <text>a secondary aliphatic amine + O2 + H2O = a primary amine + an aldehyde + H2O2</text>
        <dbReference type="Rhea" id="RHEA:26414"/>
        <dbReference type="ChEBI" id="CHEBI:15377"/>
        <dbReference type="ChEBI" id="CHEBI:15379"/>
        <dbReference type="ChEBI" id="CHEBI:16240"/>
        <dbReference type="ChEBI" id="CHEBI:17478"/>
        <dbReference type="ChEBI" id="CHEBI:58855"/>
        <dbReference type="ChEBI" id="CHEBI:65296"/>
        <dbReference type="EC" id="1.4.3.4"/>
    </reaction>
</comment>
<feature type="domain" description="Amine oxidase" evidence="7">
    <location>
        <begin position="17"/>
        <end position="449"/>
    </location>
</feature>
<dbReference type="AlphaFoldDB" id="A0A3D8QK95"/>
<dbReference type="Gene3D" id="3.90.660.10">
    <property type="match status" value="1"/>
</dbReference>
<organism evidence="8 9">
    <name type="scientific">Coleophoma cylindrospora</name>
    <dbReference type="NCBI Taxonomy" id="1849047"/>
    <lineage>
        <taxon>Eukaryota</taxon>
        <taxon>Fungi</taxon>
        <taxon>Dikarya</taxon>
        <taxon>Ascomycota</taxon>
        <taxon>Pezizomycotina</taxon>
        <taxon>Leotiomycetes</taxon>
        <taxon>Helotiales</taxon>
        <taxon>Dermateaceae</taxon>
        <taxon>Coleophoma</taxon>
    </lineage>
</organism>
<dbReference type="PRINTS" id="PR00757">
    <property type="entry name" value="AMINEOXDASEF"/>
</dbReference>
<name>A0A3D8QK95_9HELO</name>
<dbReference type="InterPro" id="IPR002937">
    <property type="entry name" value="Amino_oxidase"/>
</dbReference>
<evidence type="ECO:0000256" key="1">
    <source>
        <dbReference type="ARBA" id="ARBA00001974"/>
    </source>
</evidence>
<dbReference type="EMBL" id="PDLM01000014">
    <property type="protein sequence ID" value="RDW62243.1"/>
    <property type="molecule type" value="Genomic_DNA"/>
</dbReference>
<dbReference type="GO" id="GO:0097621">
    <property type="term" value="F:monoamine oxidase activity"/>
    <property type="evidence" value="ECO:0007669"/>
    <property type="project" value="UniProtKB-EC"/>
</dbReference>
<comment type="cofactor">
    <cofactor evidence="1 6">
        <name>FAD</name>
        <dbReference type="ChEBI" id="CHEBI:57692"/>
    </cofactor>
</comment>
<sequence length="465" mass="50663">MSLKSPKLDVIVIGAGLSGLQAAHDVQKAGLSCVVLEARDRVGGKTWSLPCANGKGVVDAGAAWINDTNQSKMFALTKRFGLETITQRTEGNCLAHDVGAFPYGGIPPFLGDDGENMRQVRDKIEELCQKIDLRKPALENYDTMNFEEFVRHLGGKEVAFQTARVWTKAMLGCEPSEMSALWFLDYCKSGGGLMQTRSDMKHGGQYLRIKKGTQSFSKGLAAALHPGSVLLNTPVTNIQQTPGDCTVITKSGSVFYSKKVILSVPTPLYKDITFTPPLSGAKLALTNSTTLGCTSKMILCYEKPWWRSQNLSGMTQSFRGPYTITRDTSNDSAGHYSLTSMPGADAARAWGKLPAHERRAQILAQVVEIFGNAEEAYRPIEIFEMEWSKEEFSKGCPCPVMPPNALSNWGHALREPFGDVHFVGTETAYEWKGYMEGAVRSGERGAEEVVLALGKLAASGISAKL</sequence>
<dbReference type="Gene3D" id="3.50.50.60">
    <property type="entry name" value="FAD/NAD(P)-binding domain"/>
    <property type="match status" value="1"/>
</dbReference>
<gene>
    <name evidence="8" type="ORF">BP6252_11676</name>
</gene>
<feature type="binding site" evidence="5">
    <location>
        <position position="235"/>
    </location>
    <ligand>
        <name>FAD</name>
        <dbReference type="ChEBI" id="CHEBI:57692"/>
    </ligand>
</feature>
<evidence type="ECO:0000259" key="7">
    <source>
        <dbReference type="Pfam" id="PF01593"/>
    </source>
</evidence>
<keyword evidence="6" id="KW-0274">FAD</keyword>
<dbReference type="EC" id="1.4.3.-" evidence="6"/>
<evidence type="ECO:0000256" key="3">
    <source>
        <dbReference type="ARBA" id="ARBA00023002"/>
    </source>
</evidence>
<dbReference type="STRING" id="1849047.A0A3D8QK95"/>
<evidence type="ECO:0000313" key="8">
    <source>
        <dbReference type="EMBL" id="RDW62243.1"/>
    </source>
</evidence>
<keyword evidence="6" id="KW-0285">Flavoprotein</keyword>
<dbReference type="PANTHER" id="PTHR43563:SF14">
    <property type="entry name" value="AMINE OXIDASE"/>
    <property type="match status" value="1"/>
</dbReference>
<evidence type="ECO:0000313" key="9">
    <source>
        <dbReference type="Proteomes" id="UP000256645"/>
    </source>
</evidence>
<dbReference type="SUPFAM" id="SSF54373">
    <property type="entry name" value="FAD-linked reductases, C-terminal domain"/>
    <property type="match status" value="1"/>
</dbReference>
<keyword evidence="9" id="KW-1185">Reference proteome</keyword>
<dbReference type="Pfam" id="PF01593">
    <property type="entry name" value="Amino_oxidase"/>
    <property type="match status" value="1"/>
</dbReference>
<dbReference type="OrthoDB" id="5046242at2759"/>
<feature type="binding site" evidence="5">
    <location>
        <begin position="37"/>
        <end position="38"/>
    </location>
    <ligand>
        <name>FAD</name>
        <dbReference type="ChEBI" id="CHEBI:57692"/>
    </ligand>
</feature>
<dbReference type="Proteomes" id="UP000256645">
    <property type="component" value="Unassembled WGS sequence"/>
</dbReference>
<dbReference type="InterPro" id="IPR001613">
    <property type="entry name" value="Flavin_amine_oxidase"/>
</dbReference>
<evidence type="ECO:0000256" key="4">
    <source>
        <dbReference type="ARBA" id="ARBA00048448"/>
    </source>
</evidence>
<dbReference type="SUPFAM" id="SSF51905">
    <property type="entry name" value="FAD/NAD(P)-binding domain"/>
    <property type="match status" value="1"/>
</dbReference>
<comment type="caution">
    <text evidence="8">The sequence shown here is derived from an EMBL/GenBank/DDBJ whole genome shotgun (WGS) entry which is preliminary data.</text>
</comment>
<dbReference type="Gene3D" id="1.10.405.10">
    <property type="entry name" value="Guanine Nucleotide Dissociation Inhibitor, domain 1"/>
    <property type="match status" value="1"/>
</dbReference>
<proteinExistence type="inferred from homology"/>
<feature type="binding site" evidence="5">
    <location>
        <position position="18"/>
    </location>
    <ligand>
        <name>FAD</name>
        <dbReference type="ChEBI" id="CHEBI:57692"/>
    </ligand>
</feature>
<dbReference type="InterPro" id="IPR050703">
    <property type="entry name" value="Flavin_MAO"/>
</dbReference>
<evidence type="ECO:0000256" key="2">
    <source>
        <dbReference type="ARBA" id="ARBA00005995"/>
    </source>
</evidence>
<accession>A0A3D8QK95</accession>
<evidence type="ECO:0000256" key="5">
    <source>
        <dbReference type="PIRSR" id="PIRSR601613-1"/>
    </source>
</evidence>
<dbReference type="InterPro" id="IPR036188">
    <property type="entry name" value="FAD/NAD-bd_sf"/>
</dbReference>
<reference evidence="8 9" key="1">
    <citation type="journal article" date="2018" name="IMA Fungus">
        <title>IMA Genome-F 9: Draft genome sequence of Annulohypoxylon stygium, Aspergillus mulundensis, Berkeleyomyces basicola (syn. Thielaviopsis basicola), Ceratocystis smalleyi, two Cercospora beticola strains, Coleophoma cylindrospora, Fusarium fracticaudum, Phialophora cf. hyalina, and Morchella septimelata.</title>
        <authorList>
            <person name="Wingfield B.D."/>
            <person name="Bills G.F."/>
            <person name="Dong Y."/>
            <person name="Huang W."/>
            <person name="Nel W.J."/>
            <person name="Swalarsk-Parry B.S."/>
            <person name="Vaghefi N."/>
            <person name="Wilken P.M."/>
            <person name="An Z."/>
            <person name="de Beer Z.W."/>
            <person name="De Vos L."/>
            <person name="Chen L."/>
            <person name="Duong T.A."/>
            <person name="Gao Y."/>
            <person name="Hammerbacher A."/>
            <person name="Kikkert J.R."/>
            <person name="Li Y."/>
            <person name="Li H."/>
            <person name="Li K."/>
            <person name="Li Q."/>
            <person name="Liu X."/>
            <person name="Ma X."/>
            <person name="Naidoo K."/>
            <person name="Pethybridge S.J."/>
            <person name="Sun J."/>
            <person name="Steenkamp E.T."/>
            <person name="van der Nest M.A."/>
            <person name="van Wyk S."/>
            <person name="Wingfield M.J."/>
            <person name="Xiong C."/>
            <person name="Yue Q."/>
            <person name="Zhang X."/>
        </authorList>
    </citation>
    <scope>NUCLEOTIDE SEQUENCE [LARGE SCALE GENOMIC DNA]</scope>
    <source>
        <strain evidence="8 9">BP6252</strain>
    </source>
</reference>
<feature type="binding site" evidence="5">
    <location>
        <position position="426"/>
    </location>
    <ligand>
        <name>FAD</name>
        <dbReference type="ChEBI" id="CHEBI:57692"/>
    </ligand>
</feature>